<sequence>MKNASIFKLWALLVLMFTFISTANILQAAETVELCTAIDGSGSIGYSDFKLQIEGLARAIEKSSVVPQN</sequence>
<dbReference type="EMBL" id="LUTY01002241">
    <property type="protein sequence ID" value="OAD20607.1"/>
    <property type="molecule type" value="Genomic_DNA"/>
</dbReference>
<comment type="caution">
    <text evidence="2">The sequence shown here is derived from an EMBL/GenBank/DDBJ whole genome shotgun (WGS) entry which is preliminary data.</text>
</comment>
<name>A0A176RY36_9GAMM</name>
<dbReference type="AlphaFoldDB" id="A0A176RY36"/>
<dbReference type="Proteomes" id="UP000076962">
    <property type="component" value="Unassembled WGS sequence"/>
</dbReference>
<proteinExistence type="predicted"/>
<keyword evidence="1" id="KW-0732">Signal</keyword>
<evidence type="ECO:0000256" key="1">
    <source>
        <dbReference type="SAM" id="SignalP"/>
    </source>
</evidence>
<organism evidence="2 3">
    <name type="scientific">Candidatus Thiomargarita nelsonii</name>
    <dbReference type="NCBI Taxonomy" id="1003181"/>
    <lineage>
        <taxon>Bacteria</taxon>
        <taxon>Pseudomonadati</taxon>
        <taxon>Pseudomonadota</taxon>
        <taxon>Gammaproteobacteria</taxon>
        <taxon>Thiotrichales</taxon>
        <taxon>Thiotrichaceae</taxon>
        <taxon>Thiomargarita</taxon>
    </lineage>
</organism>
<accession>A0A176RY36</accession>
<protein>
    <submittedName>
        <fullName evidence="2">Secreted protein containing DUF1194</fullName>
    </submittedName>
</protein>
<keyword evidence="3" id="KW-1185">Reference proteome</keyword>
<evidence type="ECO:0000313" key="2">
    <source>
        <dbReference type="EMBL" id="OAD20607.1"/>
    </source>
</evidence>
<reference evidence="2 3" key="1">
    <citation type="submission" date="2016-05" db="EMBL/GenBank/DDBJ databases">
        <title>Single-cell genome of chain-forming Candidatus Thiomargarita nelsonii and comparison to other large sulfur-oxidizing bacteria.</title>
        <authorList>
            <person name="Winkel M."/>
            <person name="Salman V."/>
            <person name="Woyke T."/>
            <person name="Schulz-Vogt H."/>
            <person name="Richter M."/>
            <person name="Flood B."/>
            <person name="Bailey J."/>
            <person name="Amann R."/>
            <person name="Mussmann M."/>
        </authorList>
    </citation>
    <scope>NUCLEOTIDE SEQUENCE [LARGE SCALE GENOMIC DNA]</scope>
    <source>
        <strain evidence="2 3">THI036</strain>
    </source>
</reference>
<feature type="chain" id="PRO_5008048957" evidence="1">
    <location>
        <begin position="29"/>
        <end position="69"/>
    </location>
</feature>
<feature type="signal peptide" evidence="1">
    <location>
        <begin position="1"/>
        <end position="28"/>
    </location>
</feature>
<evidence type="ECO:0000313" key="3">
    <source>
        <dbReference type="Proteomes" id="UP000076962"/>
    </source>
</evidence>
<gene>
    <name evidence="2" type="ORF">THIOM_003680</name>
</gene>
<feature type="non-terminal residue" evidence="2">
    <location>
        <position position="69"/>
    </location>
</feature>